<dbReference type="GO" id="GO:0046872">
    <property type="term" value="F:metal ion binding"/>
    <property type="evidence" value="ECO:0007669"/>
    <property type="project" value="UniProtKB-KW"/>
</dbReference>
<accession>A0ABD5Z0E9</accession>
<name>A0ABD5Z0E9_9EURY</name>
<comment type="caution">
    <text evidence="6">The sequence shown here is derived from an EMBL/GenBank/DDBJ whole genome shotgun (WGS) entry which is preliminary data.</text>
</comment>
<evidence type="ECO:0000256" key="4">
    <source>
        <dbReference type="ARBA" id="ARBA00023285"/>
    </source>
</evidence>
<keyword evidence="1" id="KW-0169">Cobalamin biosynthesis</keyword>
<gene>
    <name evidence="6" type="ORF">ACFQJ9_04220</name>
</gene>
<feature type="region of interest" description="Disordered" evidence="5">
    <location>
        <begin position="234"/>
        <end position="259"/>
    </location>
</feature>
<evidence type="ECO:0000313" key="6">
    <source>
        <dbReference type="EMBL" id="MFC7198633.1"/>
    </source>
</evidence>
<dbReference type="GO" id="GO:0009236">
    <property type="term" value="P:cobalamin biosynthetic process"/>
    <property type="evidence" value="ECO:0007669"/>
    <property type="project" value="UniProtKB-KW"/>
</dbReference>
<reference evidence="6 7" key="1">
    <citation type="journal article" date="2019" name="Int. J. Syst. Evol. Microbiol.">
        <title>The Global Catalogue of Microorganisms (GCM) 10K type strain sequencing project: providing services to taxonomists for standard genome sequencing and annotation.</title>
        <authorList>
            <consortium name="The Broad Institute Genomics Platform"/>
            <consortium name="The Broad Institute Genome Sequencing Center for Infectious Disease"/>
            <person name="Wu L."/>
            <person name="Ma J."/>
        </authorList>
    </citation>
    <scope>NUCLEOTIDE SEQUENCE [LARGE SCALE GENOMIC DNA]</scope>
    <source>
        <strain evidence="6 7">XZGYJ-43</strain>
    </source>
</reference>
<dbReference type="EMBL" id="JBHTAR010000011">
    <property type="protein sequence ID" value="MFC7198633.1"/>
    <property type="molecule type" value="Genomic_DNA"/>
</dbReference>
<keyword evidence="3" id="KW-0456">Lyase</keyword>
<keyword evidence="2" id="KW-0479">Metal-binding</keyword>
<dbReference type="GO" id="GO:0016829">
    <property type="term" value="F:lyase activity"/>
    <property type="evidence" value="ECO:0007669"/>
    <property type="project" value="UniProtKB-KW"/>
</dbReference>
<dbReference type="InterPro" id="IPR050963">
    <property type="entry name" value="Sirohydro_Cobaltochel/CbiX"/>
</dbReference>
<sequence length="259" mass="28333">MTRDALVLLGRDTTNARETLDTHARRLRERGVADEVRTIHYEYEPQRDLRDGLAVVDAAADRVFAVPMTVAHTRETATDVPGALSRLDADVRYCEPVGRSAAVTTALRERAVSAWSGPGHPEALALVALGSSSRPHYRQVADYHAERLREHHDEVTTGYLVQNPAAECLRYTLDADRAVAVPFFVTGGDATERDVPERLELDRGGLDYAAPLGTHPRVTDAVEAALAEQRVLAEREDETTFEQSLTADAPALATDGKGR</sequence>
<dbReference type="SUPFAM" id="SSF53800">
    <property type="entry name" value="Chelatase"/>
    <property type="match status" value="2"/>
</dbReference>
<keyword evidence="7" id="KW-1185">Reference proteome</keyword>
<dbReference type="AlphaFoldDB" id="A0ABD5Z0E9"/>
<evidence type="ECO:0000313" key="7">
    <source>
        <dbReference type="Proteomes" id="UP001596447"/>
    </source>
</evidence>
<dbReference type="Pfam" id="PF01903">
    <property type="entry name" value="CbiX"/>
    <property type="match status" value="2"/>
</dbReference>
<evidence type="ECO:0000256" key="3">
    <source>
        <dbReference type="ARBA" id="ARBA00023239"/>
    </source>
</evidence>
<dbReference type="RefSeq" id="WP_279528591.1">
    <property type="nucleotide sequence ID" value="NZ_CP122312.1"/>
</dbReference>
<dbReference type="PANTHER" id="PTHR33542:SF3">
    <property type="entry name" value="SIROHYDROCHLORIN FERROCHELATASE, CHLOROPLASTIC"/>
    <property type="match status" value="1"/>
</dbReference>
<dbReference type="InterPro" id="IPR002762">
    <property type="entry name" value="CbiX-like"/>
</dbReference>
<dbReference type="Gene3D" id="3.40.50.1400">
    <property type="match status" value="2"/>
</dbReference>
<keyword evidence="4" id="KW-0170">Cobalt</keyword>
<proteinExistence type="predicted"/>
<protein>
    <submittedName>
        <fullName evidence="6">CbiX/SirB N-terminal domain-containing protein</fullName>
    </submittedName>
</protein>
<evidence type="ECO:0000256" key="2">
    <source>
        <dbReference type="ARBA" id="ARBA00022723"/>
    </source>
</evidence>
<dbReference type="PANTHER" id="PTHR33542">
    <property type="entry name" value="SIROHYDROCHLORIN FERROCHELATASE, CHLOROPLASTIC"/>
    <property type="match status" value="1"/>
</dbReference>
<organism evidence="6 7">
    <name type="scientific">Halospeciosus flavus</name>
    <dbReference type="NCBI Taxonomy" id="3032283"/>
    <lineage>
        <taxon>Archaea</taxon>
        <taxon>Methanobacteriati</taxon>
        <taxon>Methanobacteriota</taxon>
        <taxon>Stenosarchaea group</taxon>
        <taxon>Halobacteria</taxon>
        <taxon>Halobacteriales</taxon>
        <taxon>Halobacteriaceae</taxon>
        <taxon>Halospeciosus</taxon>
    </lineage>
</organism>
<evidence type="ECO:0000256" key="5">
    <source>
        <dbReference type="SAM" id="MobiDB-lite"/>
    </source>
</evidence>
<dbReference type="Proteomes" id="UP001596447">
    <property type="component" value="Unassembled WGS sequence"/>
</dbReference>
<evidence type="ECO:0000256" key="1">
    <source>
        <dbReference type="ARBA" id="ARBA00022573"/>
    </source>
</evidence>